<reference evidence="2" key="1">
    <citation type="submission" date="2019-02" db="EMBL/GenBank/DDBJ databases">
        <authorList>
            <person name="Gruber-Vodicka R. H."/>
            <person name="Seah K. B. B."/>
        </authorList>
    </citation>
    <scope>NUCLEOTIDE SEQUENCE</scope>
    <source>
        <strain evidence="2">BECK_M7</strain>
    </source>
</reference>
<accession>A0A450UGP2</accession>
<gene>
    <name evidence="2" type="ORF">BECKLFY1418B_GA0070995_10283</name>
</gene>
<protein>
    <submittedName>
        <fullName evidence="2">Uncharacterized protein</fullName>
    </submittedName>
</protein>
<keyword evidence="1" id="KW-0472">Membrane</keyword>
<dbReference type="AlphaFoldDB" id="A0A450UGP2"/>
<evidence type="ECO:0000256" key="1">
    <source>
        <dbReference type="SAM" id="Phobius"/>
    </source>
</evidence>
<sequence>MKNPLLIWIGVFVIVLLAFYGMDLFVMGIQGLPLNLDLTPAR</sequence>
<feature type="transmembrane region" description="Helical" evidence="1">
    <location>
        <begin position="6"/>
        <end position="26"/>
    </location>
</feature>
<dbReference type="EMBL" id="CAADFF010000028">
    <property type="protein sequence ID" value="VFJ91691.1"/>
    <property type="molecule type" value="Genomic_DNA"/>
</dbReference>
<name>A0A450UGP2_9GAMM</name>
<keyword evidence="1" id="KW-1133">Transmembrane helix</keyword>
<proteinExistence type="predicted"/>
<evidence type="ECO:0000313" key="2">
    <source>
        <dbReference type="EMBL" id="VFJ91691.1"/>
    </source>
</evidence>
<keyword evidence="1" id="KW-0812">Transmembrane</keyword>
<organism evidence="2">
    <name type="scientific">Candidatus Kentrum sp. LFY</name>
    <dbReference type="NCBI Taxonomy" id="2126342"/>
    <lineage>
        <taxon>Bacteria</taxon>
        <taxon>Pseudomonadati</taxon>
        <taxon>Pseudomonadota</taxon>
        <taxon>Gammaproteobacteria</taxon>
        <taxon>Candidatus Kentrum</taxon>
    </lineage>
</organism>